<proteinExistence type="predicted"/>
<dbReference type="OrthoDB" id="9811869at2"/>
<keyword evidence="2" id="KW-0255">Endonuclease</keyword>
<keyword evidence="2" id="KW-0378">Hydrolase</keyword>
<dbReference type="Proteomes" id="UP000198728">
    <property type="component" value="Unassembled WGS sequence"/>
</dbReference>
<dbReference type="InterPro" id="IPR003615">
    <property type="entry name" value="HNH_nuc"/>
</dbReference>
<accession>A0A1I1QMK4</accession>
<reference evidence="2 3" key="1">
    <citation type="submission" date="2016-10" db="EMBL/GenBank/DDBJ databases">
        <authorList>
            <person name="de Groot N.N."/>
        </authorList>
    </citation>
    <scope>NUCLEOTIDE SEQUENCE [LARGE SCALE GENOMIC DNA]</scope>
    <source>
        <strain evidence="2 3">DSM 19548</strain>
    </source>
</reference>
<dbReference type="STRING" id="441112.SAMN04488094_12028"/>
<feature type="domain" description="HNH nuclease" evidence="1">
    <location>
        <begin position="152"/>
        <end position="205"/>
    </location>
</feature>
<dbReference type="AlphaFoldDB" id="A0A1I1QMK4"/>
<evidence type="ECO:0000313" key="3">
    <source>
        <dbReference type="Proteomes" id="UP000198728"/>
    </source>
</evidence>
<keyword evidence="2" id="KW-0540">Nuclease</keyword>
<dbReference type="Pfam" id="PF13391">
    <property type="entry name" value="HNH_2"/>
    <property type="match status" value="1"/>
</dbReference>
<evidence type="ECO:0000313" key="2">
    <source>
        <dbReference type="EMBL" id="SFD20513.1"/>
    </source>
</evidence>
<gene>
    <name evidence="2" type="ORF">SAMN04488094_12028</name>
</gene>
<organism evidence="2 3">
    <name type="scientific">Tropicimonas isoalkanivorans</name>
    <dbReference type="NCBI Taxonomy" id="441112"/>
    <lineage>
        <taxon>Bacteria</taxon>
        <taxon>Pseudomonadati</taxon>
        <taxon>Pseudomonadota</taxon>
        <taxon>Alphaproteobacteria</taxon>
        <taxon>Rhodobacterales</taxon>
        <taxon>Roseobacteraceae</taxon>
        <taxon>Tropicimonas</taxon>
    </lineage>
</organism>
<sequence>MILAPQPFVIRQECDKVAFQNGFRRKLDENEGWASFSSTTVPGTIHLAAGGARGPWFLALDHTGVIEELDMPAVDMPGPGHARYAFETLGQVYIVLPRIYQLAASLPDAPLREFETKIKDLPKTTEAERLVVQRIGQDIFRVGLIEYWQGRCPMTGITDTALLRASHIIPWKDCASDAERLDVHNGLLLSALWDAAFDRGLVTFDDEGQPQFSPFLSDSARAEFRWQEPILLTDKHRRQLTWHRTNVFVRQGGA</sequence>
<evidence type="ECO:0000259" key="1">
    <source>
        <dbReference type="Pfam" id="PF13391"/>
    </source>
</evidence>
<protein>
    <submittedName>
        <fullName evidence="2">HNH endonuclease</fullName>
    </submittedName>
</protein>
<dbReference type="EMBL" id="FOLG01000020">
    <property type="protein sequence ID" value="SFD20513.1"/>
    <property type="molecule type" value="Genomic_DNA"/>
</dbReference>
<dbReference type="RefSeq" id="WP_093362791.1">
    <property type="nucleotide sequence ID" value="NZ_FOLG01000020.1"/>
</dbReference>
<name>A0A1I1QMK4_9RHOB</name>
<keyword evidence="3" id="KW-1185">Reference proteome</keyword>
<dbReference type="GO" id="GO:0004519">
    <property type="term" value="F:endonuclease activity"/>
    <property type="evidence" value="ECO:0007669"/>
    <property type="project" value="UniProtKB-KW"/>
</dbReference>